<dbReference type="OrthoDB" id="9801008at2"/>
<dbReference type="InterPro" id="IPR010499">
    <property type="entry name" value="AraC_E-bd"/>
</dbReference>
<dbReference type="InterPro" id="IPR029441">
    <property type="entry name" value="Cass2"/>
</dbReference>
<dbReference type="InterPro" id="IPR053182">
    <property type="entry name" value="YobU-like_regulator"/>
</dbReference>
<reference evidence="2 3" key="1">
    <citation type="journal article" date="2019" name="PLoS Negl. Trop. Dis.">
        <title>Revisiting the worldwide diversity of Leptospira species in the environment.</title>
        <authorList>
            <person name="Vincent A.T."/>
            <person name="Schiettekatte O."/>
            <person name="Bourhy P."/>
            <person name="Veyrier F.J."/>
            <person name="Picardeau M."/>
        </authorList>
    </citation>
    <scope>NUCLEOTIDE SEQUENCE [LARGE SCALE GENOMIC DNA]</scope>
    <source>
        <strain evidence="2 3">201702444</strain>
    </source>
</reference>
<dbReference type="SUPFAM" id="SSF55136">
    <property type="entry name" value="Probable bacterial effector-binding domain"/>
    <property type="match status" value="1"/>
</dbReference>
<gene>
    <name evidence="2" type="ORF">EHQ76_09435</name>
</gene>
<dbReference type="Proteomes" id="UP000298429">
    <property type="component" value="Unassembled WGS sequence"/>
</dbReference>
<evidence type="ECO:0000259" key="1">
    <source>
        <dbReference type="SMART" id="SM00871"/>
    </source>
</evidence>
<proteinExistence type="predicted"/>
<accession>A0A5F2BH11</accession>
<comment type="caution">
    <text evidence="2">The sequence shown here is derived from an EMBL/GenBank/DDBJ whole genome shotgun (WGS) entry which is preliminary data.</text>
</comment>
<protein>
    <submittedName>
        <fullName evidence="2">AraC family transcriptional regulator</fullName>
    </submittedName>
</protein>
<dbReference type="PANTHER" id="PTHR36444">
    <property type="entry name" value="TRANSCRIPTIONAL REGULATOR PROTEIN YOBU-RELATED"/>
    <property type="match status" value="1"/>
</dbReference>
<dbReference type="EMBL" id="RQGN01000045">
    <property type="protein sequence ID" value="TGM03430.1"/>
    <property type="molecule type" value="Genomic_DNA"/>
</dbReference>
<name>A0A5F2BH11_9LEPT</name>
<dbReference type="AlphaFoldDB" id="A0A5F2BH11"/>
<dbReference type="SMART" id="SM00871">
    <property type="entry name" value="AraC_E_bind"/>
    <property type="match status" value="1"/>
</dbReference>
<sequence length="151" mass="17101">MKECTMPKKNLIGVGSRTKNADEMGPNGKIPEVWGKFFQEVLPKVQNAGDSIYAVYSNYESDENGEYSYFIGIPSDEKGSFETFQLPEGNYLELTTASGKSPEIVIQLWQEVWASQDVKGKRAFAVDYEIYPMDFTATPETQVKLYLSEKR</sequence>
<evidence type="ECO:0000313" key="2">
    <source>
        <dbReference type="EMBL" id="TGM03430.1"/>
    </source>
</evidence>
<dbReference type="PANTHER" id="PTHR36444:SF2">
    <property type="entry name" value="TRANSCRIPTIONAL REGULATOR PROTEIN YOBU-RELATED"/>
    <property type="match status" value="1"/>
</dbReference>
<organism evidence="2 3">
    <name type="scientific">Leptospira barantonii</name>
    <dbReference type="NCBI Taxonomy" id="2023184"/>
    <lineage>
        <taxon>Bacteria</taxon>
        <taxon>Pseudomonadati</taxon>
        <taxon>Spirochaetota</taxon>
        <taxon>Spirochaetia</taxon>
        <taxon>Leptospirales</taxon>
        <taxon>Leptospiraceae</taxon>
        <taxon>Leptospira</taxon>
    </lineage>
</organism>
<dbReference type="Pfam" id="PF14526">
    <property type="entry name" value="Cass2"/>
    <property type="match status" value="1"/>
</dbReference>
<feature type="domain" description="AraC effector-binding" evidence="1">
    <location>
        <begin position="1"/>
        <end position="150"/>
    </location>
</feature>
<evidence type="ECO:0000313" key="3">
    <source>
        <dbReference type="Proteomes" id="UP000298429"/>
    </source>
</evidence>
<dbReference type="Gene3D" id="3.20.80.10">
    <property type="entry name" value="Regulatory factor, effector binding domain"/>
    <property type="match status" value="1"/>
</dbReference>
<dbReference type="RefSeq" id="WP_135670765.1">
    <property type="nucleotide sequence ID" value="NZ_RQGN01000045.1"/>
</dbReference>
<dbReference type="InterPro" id="IPR011256">
    <property type="entry name" value="Reg_factor_effector_dom_sf"/>
</dbReference>